<feature type="signal peptide" evidence="1">
    <location>
        <begin position="1"/>
        <end position="19"/>
    </location>
</feature>
<reference evidence="2" key="1">
    <citation type="submission" date="2023-01" db="EMBL/GenBank/DDBJ databases">
        <title>Sulfurovum sp. XTW-4 genome assembly.</title>
        <authorList>
            <person name="Wang J."/>
        </authorList>
    </citation>
    <scope>NUCLEOTIDE SEQUENCE</scope>
    <source>
        <strain evidence="2">XTW-4</strain>
    </source>
</reference>
<name>A0ABT7QSG1_9BACT</name>
<keyword evidence="1" id="KW-0732">Signal</keyword>
<keyword evidence="3" id="KW-1185">Reference proteome</keyword>
<evidence type="ECO:0000313" key="3">
    <source>
        <dbReference type="Proteomes" id="UP001169066"/>
    </source>
</evidence>
<dbReference type="Proteomes" id="UP001169066">
    <property type="component" value="Unassembled WGS sequence"/>
</dbReference>
<sequence>MLKMITLAFLLLLCFTACSPRIGVGVGGAVASSDSIATTEVYADSESGVHGSVSMGTVLGL</sequence>
<evidence type="ECO:0000313" key="2">
    <source>
        <dbReference type="EMBL" id="MDM5263494.1"/>
    </source>
</evidence>
<organism evidence="2 3">
    <name type="scientific">Sulfurovum xiamenensis</name>
    <dbReference type="NCBI Taxonomy" id="3019066"/>
    <lineage>
        <taxon>Bacteria</taxon>
        <taxon>Pseudomonadati</taxon>
        <taxon>Campylobacterota</taxon>
        <taxon>Epsilonproteobacteria</taxon>
        <taxon>Campylobacterales</taxon>
        <taxon>Sulfurovaceae</taxon>
        <taxon>Sulfurovum</taxon>
    </lineage>
</organism>
<evidence type="ECO:0008006" key="4">
    <source>
        <dbReference type="Google" id="ProtNLM"/>
    </source>
</evidence>
<gene>
    <name evidence="2" type="ORF">PF327_04725</name>
</gene>
<evidence type="ECO:0000256" key="1">
    <source>
        <dbReference type="SAM" id="SignalP"/>
    </source>
</evidence>
<dbReference type="RefSeq" id="WP_289401527.1">
    <property type="nucleotide sequence ID" value="NZ_JAQIBC010000002.1"/>
</dbReference>
<comment type="caution">
    <text evidence="2">The sequence shown here is derived from an EMBL/GenBank/DDBJ whole genome shotgun (WGS) entry which is preliminary data.</text>
</comment>
<proteinExistence type="predicted"/>
<protein>
    <recommendedName>
        <fullName evidence="4">Lipoprotein</fullName>
    </recommendedName>
</protein>
<feature type="chain" id="PRO_5046823401" description="Lipoprotein" evidence="1">
    <location>
        <begin position="20"/>
        <end position="61"/>
    </location>
</feature>
<accession>A0ABT7QSG1</accession>
<dbReference type="EMBL" id="JAQIBC010000002">
    <property type="protein sequence ID" value="MDM5263494.1"/>
    <property type="molecule type" value="Genomic_DNA"/>
</dbReference>